<name>A0A1V9XHP1_9ACAR</name>
<comment type="caution">
    <text evidence="1">The sequence shown here is derived from an EMBL/GenBank/DDBJ whole genome shotgun (WGS) entry which is preliminary data.</text>
</comment>
<protein>
    <submittedName>
        <fullName evidence="1">Uncharacterized protein</fullName>
    </submittedName>
</protein>
<evidence type="ECO:0000313" key="2">
    <source>
        <dbReference type="Proteomes" id="UP000192247"/>
    </source>
</evidence>
<sequence>MNRFKPPIERISFAERGAWSGASIHWNERVQRRSFNRSHQDLLFSKGPVEYYVTPM</sequence>
<evidence type="ECO:0000313" key="1">
    <source>
        <dbReference type="EMBL" id="OQR73037.1"/>
    </source>
</evidence>
<dbReference type="InParanoid" id="A0A1V9XHP1"/>
<reference evidence="1 2" key="1">
    <citation type="journal article" date="2017" name="Gigascience">
        <title>Draft genome of the honey bee ectoparasitic mite, Tropilaelaps mercedesae, is shaped by the parasitic life history.</title>
        <authorList>
            <person name="Dong X."/>
            <person name="Armstrong S.D."/>
            <person name="Xia D."/>
            <person name="Makepeace B.L."/>
            <person name="Darby A.C."/>
            <person name="Kadowaki T."/>
        </authorList>
    </citation>
    <scope>NUCLEOTIDE SEQUENCE [LARGE SCALE GENOMIC DNA]</scope>
    <source>
        <strain evidence="1">Wuxi-XJTLU</strain>
    </source>
</reference>
<dbReference type="Proteomes" id="UP000192247">
    <property type="component" value="Unassembled WGS sequence"/>
</dbReference>
<dbReference type="EMBL" id="MNPL01010597">
    <property type="protein sequence ID" value="OQR73037.1"/>
    <property type="molecule type" value="Genomic_DNA"/>
</dbReference>
<organism evidence="1 2">
    <name type="scientific">Tropilaelaps mercedesae</name>
    <dbReference type="NCBI Taxonomy" id="418985"/>
    <lineage>
        <taxon>Eukaryota</taxon>
        <taxon>Metazoa</taxon>
        <taxon>Ecdysozoa</taxon>
        <taxon>Arthropoda</taxon>
        <taxon>Chelicerata</taxon>
        <taxon>Arachnida</taxon>
        <taxon>Acari</taxon>
        <taxon>Parasitiformes</taxon>
        <taxon>Mesostigmata</taxon>
        <taxon>Gamasina</taxon>
        <taxon>Dermanyssoidea</taxon>
        <taxon>Laelapidae</taxon>
        <taxon>Tropilaelaps</taxon>
    </lineage>
</organism>
<proteinExistence type="predicted"/>
<keyword evidence="2" id="KW-1185">Reference proteome</keyword>
<gene>
    <name evidence="1" type="ORF">BIW11_09993</name>
</gene>
<accession>A0A1V9XHP1</accession>
<dbReference type="AlphaFoldDB" id="A0A1V9XHP1"/>